<dbReference type="Pfam" id="PF04422">
    <property type="entry name" value="FrhB_FdhB_N"/>
    <property type="match status" value="1"/>
</dbReference>
<evidence type="ECO:0000256" key="1">
    <source>
        <dbReference type="SAM" id="MobiDB-lite"/>
    </source>
</evidence>
<comment type="caution">
    <text evidence="3">The sequence shown here is derived from an EMBL/GenBank/DDBJ whole genome shotgun (WGS) entry which is preliminary data.</text>
</comment>
<evidence type="ECO:0000259" key="2">
    <source>
        <dbReference type="Pfam" id="PF04422"/>
    </source>
</evidence>
<evidence type="ECO:0000313" key="4">
    <source>
        <dbReference type="Proteomes" id="UP001408356"/>
    </source>
</evidence>
<name>A0ABR2UH30_9PEZI</name>
<dbReference type="EMBL" id="JARVKF010000436">
    <property type="protein sequence ID" value="KAK9413681.1"/>
    <property type="molecule type" value="Genomic_DNA"/>
</dbReference>
<feature type="region of interest" description="Disordered" evidence="1">
    <location>
        <begin position="153"/>
        <end position="177"/>
    </location>
</feature>
<protein>
    <recommendedName>
        <fullName evidence="2">Coenzyme F420 hydrogenase/dehydrogenase beta subunit N-terminal domain-containing protein</fullName>
    </recommendedName>
</protein>
<dbReference type="InterPro" id="IPR007516">
    <property type="entry name" value="Co_F420_Hydgase/DH_bsu_N"/>
</dbReference>
<gene>
    <name evidence="3" type="ORF">SUNI508_11762</name>
</gene>
<feature type="compositionally biased region" description="Polar residues" evidence="1">
    <location>
        <begin position="66"/>
        <end position="79"/>
    </location>
</feature>
<keyword evidence="4" id="KW-1185">Reference proteome</keyword>
<feature type="compositionally biased region" description="Basic and acidic residues" evidence="1">
    <location>
        <begin position="21"/>
        <end position="63"/>
    </location>
</feature>
<feature type="region of interest" description="Disordered" evidence="1">
    <location>
        <begin position="302"/>
        <end position="323"/>
    </location>
</feature>
<organism evidence="3 4">
    <name type="scientific">Seiridium unicorne</name>
    <dbReference type="NCBI Taxonomy" id="138068"/>
    <lineage>
        <taxon>Eukaryota</taxon>
        <taxon>Fungi</taxon>
        <taxon>Dikarya</taxon>
        <taxon>Ascomycota</taxon>
        <taxon>Pezizomycotina</taxon>
        <taxon>Sordariomycetes</taxon>
        <taxon>Xylariomycetidae</taxon>
        <taxon>Amphisphaeriales</taxon>
        <taxon>Sporocadaceae</taxon>
        <taxon>Seiridium</taxon>
    </lineage>
</organism>
<evidence type="ECO:0000313" key="3">
    <source>
        <dbReference type="EMBL" id="KAK9413681.1"/>
    </source>
</evidence>
<feature type="region of interest" description="Disordered" evidence="1">
    <location>
        <begin position="193"/>
        <end position="267"/>
    </location>
</feature>
<feature type="compositionally biased region" description="Polar residues" evidence="1">
    <location>
        <begin position="154"/>
        <end position="163"/>
    </location>
</feature>
<dbReference type="Proteomes" id="UP001408356">
    <property type="component" value="Unassembled WGS sequence"/>
</dbReference>
<accession>A0ABR2UH30</accession>
<feature type="domain" description="Coenzyme F420 hydrogenase/dehydrogenase beta subunit N-terminal" evidence="2">
    <location>
        <begin position="253"/>
        <end position="282"/>
    </location>
</feature>
<feature type="compositionally biased region" description="Basic and acidic residues" evidence="1">
    <location>
        <begin position="312"/>
        <end position="323"/>
    </location>
</feature>
<reference evidence="3 4" key="1">
    <citation type="journal article" date="2024" name="J. Plant Pathol.">
        <title>Sequence and assembly of the genome of Seiridium unicorne, isolate CBS 538.82, causal agent of cypress canker disease.</title>
        <authorList>
            <person name="Scali E."/>
            <person name="Rocca G.D."/>
            <person name="Danti R."/>
            <person name="Garbelotto M."/>
            <person name="Barberini S."/>
            <person name="Baroncelli R."/>
            <person name="Emiliani G."/>
        </authorList>
    </citation>
    <scope>NUCLEOTIDE SEQUENCE [LARGE SCALE GENOMIC DNA]</scope>
    <source>
        <strain evidence="3 4">BM-138-508</strain>
    </source>
</reference>
<proteinExistence type="predicted"/>
<feature type="compositionally biased region" description="Low complexity" evidence="1">
    <location>
        <begin position="236"/>
        <end position="247"/>
    </location>
</feature>
<feature type="region of interest" description="Disordered" evidence="1">
    <location>
        <begin position="1"/>
        <end position="107"/>
    </location>
</feature>
<sequence length="323" mass="35005">MVQTRSRVRGPDASGSAKPKYNSDEHPLDEYLSTDESHSSDGVKKETPKSQHRESGDEMERKRALSTHQPQDPGSQTYYAASLPGHPHQAPHPVQSAQAPSYHHPNPQHVMANWPHVAQRDSYHGHPASATMNFPSLISGNELLPGFGYPPSSRPRTMSTGSTADGFRPGGIYNTPGHQQKRMEIIDSMRANATINPNPTPATSPYPFAFNGSYPYQPPAPHNSPASADHGQAPIRQQSSHSRSQRSTTNTASKATAQKRRSKGGAVTAIAQTALKRGAIDETKPSPFDLTQGQFQAIGEHHAQAHALGHGNTEEMEKSFGEP</sequence>